<keyword evidence="1" id="KW-1003">Cell membrane</keyword>
<dbReference type="PANTHER" id="PTHR33383:SF1">
    <property type="entry name" value="MEMBRANE PROTEIN INSERTION EFFICIENCY FACTOR-RELATED"/>
    <property type="match status" value="1"/>
</dbReference>
<accession>A0A7C6E7E9</accession>
<reference evidence="2" key="1">
    <citation type="journal article" date="2020" name="mSystems">
        <title>Genome- and Community-Level Interaction Insights into Carbon Utilization and Element Cycling Functions of Hydrothermarchaeota in Hydrothermal Sediment.</title>
        <authorList>
            <person name="Zhou Z."/>
            <person name="Liu Y."/>
            <person name="Xu W."/>
            <person name="Pan J."/>
            <person name="Luo Z.H."/>
            <person name="Li M."/>
        </authorList>
    </citation>
    <scope>NUCLEOTIDE SEQUENCE [LARGE SCALE GENOMIC DNA]</scope>
    <source>
        <strain evidence="2">SpSt-1135</strain>
    </source>
</reference>
<dbReference type="InterPro" id="IPR002696">
    <property type="entry name" value="Membr_insert_effic_factor_YidD"/>
</dbReference>
<dbReference type="EMBL" id="DRZX01000015">
    <property type="protein sequence ID" value="HHS48311.1"/>
    <property type="molecule type" value="Genomic_DNA"/>
</dbReference>
<evidence type="ECO:0000313" key="2">
    <source>
        <dbReference type="EMBL" id="HHS48311.1"/>
    </source>
</evidence>
<dbReference type="GO" id="GO:0005886">
    <property type="term" value="C:plasma membrane"/>
    <property type="evidence" value="ECO:0007669"/>
    <property type="project" value="UniProtKB-SubCell"/>
</dbReference>
<proteinExistence type="inferred from homology"/>
<gene>
    <name evidence="2" type="primary">yidD</name>
    <name evidence="2" type="ORF">ENM99_00315</name>
</gene>
<comment type="subcellular location">
    <subcellularLocation>
        <location evidence="1">Cell membrane</location>
        <topology evidence="1">Peripheral membrane protein</topology>
        <orientation evidence="1">Cytoplasmic side</orientation>
    </subcellularLocation>
</comment>
<dbReference type="Proteomes" id="UP000886400">
    <property type="component" value="Unassembled WGS sequence"/>
</dbReference>
<comment type="caution">
    <text evidence="2">The sequence shown here is derived from an EMBL/GenBank/DDBJ whole genome shotgun (WGS) entry which is preliminary data.</text>
</comment>
<dbReference type="AlphaFoldDB" id="A0A7C6E7E9"/>
<keyword evidence="1" id="KW-0472">Membrane</keyword>
<dbReference type="SMART" id="SM01234">
    <property type="entry name" value="Haemolytic"/>
    <property type="match status" value="1"/>
</dbReference>
<dbReference type="Pfam" id="PF01809">
    <property type="entry name" value="YidD"/>
    <property type="match status" value="1"/>
</dbReference>
<name>A0A7C6E7E9_DESAE</name>
<dbReference type="HAMAP" id="MF_00386">
    <property type="entry name" value="UPF0161_YidD"/>
    <property type="match status" value="1"/>
</dbReference>
<comment type="similarity">
    <text evidence="1">Belongs to the UPF0161 family.</text>
</comment>
<sequence>MKTISKILSLFFIKAVRFYQLFISPIFPNSCRFYPSCSSYSIEAVKKFGFFEGLILSIWRILRCGPWSKGGFDPPKPIFKRNKLCKKTKKEF</sequence>
<dbReference type="PANTHER" id="PTHR33383">
    <property type="entry name" value="MEMBRANE PROTEIN INSERTION EFFICIENCY FACTOR-RELATED"/>
    <property type="match status" value="1"/>
</dbReference>
<protein>
    <recommendedName>
        <fullName evidence="1">Putative membrane protein insertion efficiency factor</fullName>
    </recommendedName>
</protein>
<comment type="function">
    <text evidence="1">Could be involved in insertion of integral membrane proteins into the membrane.</text>
</comment>
<dbReference type="NCBIfam" id="TIGR00278">
    <property type="entry name" value="membrane protein insertion efficiency factor YidD"/>
    <property type="match status" value="1"/>
</dbReference>
<evidence type="ECO:0000256" key="1">
    <source>
        <dbReference type="HAMAP-Rule" id="MF_00386"/>
    </source>
</evidence>
<organism evidence="2">
    <name type="scientific">Desulfurella acetivorans</name>
    <dbReference type="NCBI Taxonomy" id="33002"/>
    <lineage>
        <taxon>Bacteria</taxon>
        <taxon>Pseudomonadati</taxon>
        <taxon>Campylobacterota</taxon>
        <taxon>Desulfurellia</taxon>
        <taxon>Desulfurellales</taxon>
        <taxon>Desulfurellaceae</taxon>
        <taxon>Desulfurella</taxon>
    </lineage>
</organism>